<dbReference type="Proteomes" id="UP001185863">
    <property type="component" value="Unassembled WGS sequence"/>
</dbReference>
<dbReference type="InterPro" id="IPR029069">
    <property type="entry name" value="HotDog_dom_sf"/>
</dbReference>
<sequence>MNSQRSGLCGGCRSRGTCQMGIAEIRLDPDGTVRAPVRLSSAMEGGPGVAHGGWTAAVFDEVLGQVPLQYNVLSVTKTLTINYLRPVPIERDLVVEATIVARQDGRWELTGRLVLDATGADLATASGIWIERDQSHFDRHRHWLRSQDALADLPAQSL</sequence>
<organism evidence="2 3">
    <name type="scientific">Rhodococcus oxybenzonivorans</name>
    <dbReference type="NCBI Taxonomy" id="1990687"/>
    <lineage>
        <taxon>Bacteria</taxon>
        <taxon>Bacillati</taxon>
        <taxon>Actinomycetota</taxon>
        <taxon>Actinomycetes</taxon>
        <taxon>Mycobacteriales</taxon>
        <taxon>Nocardiaceae</taxon>
        <taxon>Rhodococcus</taxon>
    </lineage>
</organism>
<dbReference type="SUPFAM" id="SSF54637">
    <property type="entry name" value="Thioesterase/thiol ester dehydrase-isomerase"/>
    <property type="match status" value="1"/>
</dbReference>
<name>A0AAE5A543_9NOCA</name>
<dbReference type="InterPro" id="IPR052061">
    <property type="entry name" value="PTE-AB_protein"/>
</dbReference>
<dbReference type="Gene3D" id="3.10.129.10">
    <property type="entry name" value="Hotdog Thioesterase"/>
    <property type="match status" value="1"/>
</dbReference>
<dbReference type="CDD" id="cd03443">
    <property type="entry name" value="PaaI_thioesterase"/>
    <property type="match status" value="1"/>
</dbReference>
<dbReference type="PANTHER" id="PTHR47260:SF1">
    <property type="entry name" value="UPF0644 PROTEIN PB2B4.06"/>
    <property type="match status" value="1"/>
</dbReference>
<dbReference type="Pfam" id="PF03061">
    <property type="entry name" value="4HBT"/>
    <property type="match status" value="1"/>
</dbReference>
<evidence type="ECO:0000313" key="2">
    <source>
        <dbReference type="EMBL" id="MDV7264217.1"/>
    </source>
</evidence>
<evidence type="ECO:0000313" key="3">
    <source>
        <dbReference type="Proteomes" id="UP001185863"/>
    </source>
</evidence>
<proteinExistence type="predicted"/>
<gene>
    <name evidence="2" type="ORF">R4315_06605</name>
</gene>
<dbReference type="PANTHER" id="PTHR47260">
    <property type="entry name" value="UPF0644 PROTEIN PB2B4.06"/>
    <property type="match status" value="1"/>
</dbReference>
<dbReference type="RefSeq" id="WP_213575909.1">
    <property type="nucleotide sequence ID" value="NZ_JAWLUP010000008.1"/>
</dbReference>
<dbReference type="GO" id="GO:0016787">
    <property type="term" value="F:hydrolase activity"/>
    <property type="evidence" value="ECO:0007669"/>
    <property type="project" value="UniProtKB-KW"/>
</dbReference>
<evidence type="ECO:0000259" key="1">
    <source>
        <dbReference type="Pfam" id="PF03061"/>
    </source>
</evidence>
<keyword evidence="2" id="KW-0378">Hydrolase</keyword>
<reference evidence="2" key="1">
    <citation type="submission" date="2023-10" db="EMBL/GenBank/DDBJ databases">
        <title>Development of a sustainable strategy for remediation of hydrocarbon-contaminated territories based on the waste exchange concept.</title>
        <authorList>
            <person name="Krivoruchko A."/>
        </authorList>
    </citation>
    <scope>NUCLEOTIDE SEQUENCE</scope>
    <source>
        <strain evidence="2">IEGM 68</strain>
    </source>
</reference>
<protein>
    <submittedName>
        <fullName evidence="2">PaaI family thioesterase</fullName>
        <ecNumber evidence="2">3.1.2.-</ecNumber>
    </submittedName>
</protein>
<comment type="caution">
    <text evidence="2">The sequence shown here is derived from an EMBL/GenBank/DDBJ whole genome shotgun (WGS) entry which is preliminary data.</text>
</comment>
<dbReference type="EC" id="3.1.2.-" evidence="2"/>
<dbReference type="EMBL" id="JAWLUP010000008">
    <property type="protein sequence ID" value="MDV7264217.1"/>
    <property type="molecule type" value="Genomic_DNA"/>
</dbReference>
<dbReference type="InterPro" id="IPR006683">
    <property type="entry name" value="Thioestr_dom"/>
</dbReference>
<accession>A0AAE5A543</accession>
<feature type="domain" description="Thioesterase" evidence="1">
    <location>
        <begin position="48"/>
        <end position="102"/>
    </location>
</feature>
<dbReference type="AlphaFoldDB" id="A0AAE5A543"/>